<feature type="compositionally biased region" description="Basic residues" evidence="2">
    <location>
        <begin position="189"/>
        <end position="198"/>
    </location>
</feature>
<evidence type="ECO:0000256" key="2">
    <source>
        <dbReference type="SAM" id="MobiDB-lite"/>
    </source>
</evidence>
<dbReference type="AlphaFoldDB" id="A0A5K3FB18"/>
<organism evidence="3">
    <name type="scientific">Mesocestoides corti</name>
    <name type="common">Flatworm</name>
    <dbReference type="NCBI Taxonomy" id="53468"/>
    <lineage>
        <taxon>Eukaryota</taxon>
        <taxon>Metazoa</taxon>
        <taxon>Spiralia</taxon>
        <taxon>Lophotrochozoa</taxon>
        <taxon>Platyhelminthes</taxon>
        <taxon>Cestoda</taxon>
        <taxon>Eucestoda</taxon>
        <taxon>Cyclophyllidea</taxon>
        <taxon>Mesocestoididae</taxon>
        <taxon>Mesocestoides</taxon>
    </lineage>
</organism>
<feature type="region of interest" description="Disordered" evidence="2">
    <location>
        <begin position="456"/>
        <end position="524"/>
    </location>
</feature>
<feature type="region of interest" description="Disordered" evidence="2">
    <location>
        <begin position="159"/>
        <end position="229"/>
    </location>
</feature>
<proteinExistence type="predicted"/>
<feature type="compositionally biased region" description="Polar residues" evidence="2">
    <location>
        <begin position="216"/>
        <end position="227"/>
    </location>
</feature>
<feature type="compositionally biased region" description="Acidic residues" evidence="2">
    <location>
        <begin position="166"/>
        <end position="182"/>
    </location>
</feature>
<dbReference type="WBParaSite" id="MCU_006384-RB">
    <property type="protein sequence ID" value="MCU_006384-RB"/>
    <property type="gene ID" value="MCU_006384"/>
</dbReference>
<feature type="region of interest" description="Disordered" evidence="2">
    <location>
        <begin position="1"/>
        <end position="22"/>
    </location>
</feature>
<evidence type="ECO:0000313" key="3">
    <source>
        <dbReference type="WBParaSite" id="MCU_006384-RB"/>
    </source>
</evidence>
<evidence type="ECO:0000256" key="1">
    <source>
        <dbReference type="SAM" id="Coils"/>
    </source>
</evidence>
<feature type="coiled-coil region" evidence="1">
    <location>
        <begin position="341"/>
        <end position="410"/>
    </location>
</feature>
<feature type="compositionally biased region" description="Basic and acidic residues" evidence="2">
    <location>
        <begin position="456"/>
        <end position="469"/>
    </location>
</feature>
<reference evidence="3" key="1">
    <citation type="submission" date="2019-11" db="UniProtKB">
        <authorList>
            <consortium name="WormBaseParasite"/>
        </authorList>
    </citation>
    <scope>IDENTIFICATION</scope>
</reference>
<protein>
    <submittedName>
        <fullName evidence="3">Cytospin-A</fullName>
    </submittedName>
</protein>
<feature type="compositionally biased region" description="Polar residues" evidence="2">
    <location>
        <begin position="485"/>
        <end position="524"/>
    </location>
</feature>
<keyword evidence="1" id="KW-0175">Coiled coil</keyword>
<name>A0A5K3FB18_MESCO</name>
<sequence>MDVQSTNFAHNQQQPTQHSATATNRTANEAFAADVELANTEYINYLKQMISSLIDNQMTLAAALDETREACTQLNLQKMELEASSTQEVQVLQEELSMCRQREAEVTLAYEDLRNRVEAIDQVIEQIPWLDVLFNSDEPLSARLKALKSEKPTLDDVSINNTTVCYDEEDEEEVRDEEEDESTPNHRSPEHHRQRHLHTWIGGQRNGQLDSKRTSCDSPLSDSGCTSESHDELSLASLNSTHSSPYLSQALTDANASHRTNLGRSLSVIGRFDRPQQQQQHPVVRMRNSACGKNPTQRPISTFGRLTNSLKTSISRFADKSEWKMEALVARQREARALVLLNETQAEIRKVESRCTGLTRRQNEQELRMSVKENEIQRLVNQERELRRELRNWQQRVFQLESETQEIKHNSQIAELEMRSHLLEASMLASDVAARCATQNPASLFNEDLLRFKSTEDATHSEESEDASRPPKFARPSARGRPRFSSASSLCRMPSASTGQQKAVSTISRPSSTLHLNQPTNAEQNCRKSLHATPFGSLSELKLRADV</sequence>
<accession>A0A5K3FB18</accession>